<evidence type="ECO:0000259" key="5">
    <source>
        <dbReference type="PROSITE" id="PS01031"/>
    </source>
</evidence>
<feature type="region of interest" description="Disordered" evidence="4">
    <location>
        <begin position="1"/>
        <end position="21"/>
    </location>
</feature>
<dbReference type="PROSITE" id="PS01031">
    <property type="entry name" value="SHSP"/>
    <property type="match status" value="1"/>
</dbReference>
<evidence type="ECO:0000256" key="2">
    <source>
        <dbReference type="PROSITE-ProRule" id="PRU00285"/>
    </source>
</evidence>
<dbReference type="SUPFAM" id="SSF49764">
    <property type="entry name" value="HSP20-like chaperones"/>
    <property type="match status" value="1"/>
</dbReference>
<evidence type="ECO:0000256" key="1">
    <source>
        <dbReference type="ARBA" id="ARBA00023016"/>
    </source>
</evidence>
<dbReference type="Proteomes" id="UP001321908">
    <property type="component" value="Chromosome"/>
</dbReference>
<dbReference type="InterPro" id="IPR044587">
    <property type="entry name" value="HSP21-like"/>
</dbReference>
<dbReference type="Pfam" id="PF00011">
    <property type="entry name" value="HSP20"/>
    <property type="match status" value="1"/>
</dbReference>
<protein>
    <submittedName>
        <fullName evidence="6">Hsp20/alpha crystallin family protein</fullName>
    </submittedName>
</protein>
<dbReference type="CDD" id="cd06464">
    <property type="entry name" value="ACD_sHsps-like"/>
    <property type="match status" value="1"/>
</dbReference>
<evidence type="ECO:0000313" key="6">
    <source>
        <dbReference type="EMBL" id="WQH10389.1"/>
    </source>
</evidence>
<proteinExistence type="inferred from homology"/>
<comment type="similarity">
    <text evidence="2 3">Belongs to the small heat shock protein (HSP20) family.</text>
</comment>
<feature type="domain" description="SHSP" evidence="5">
    <location>
        <begin position="21"/>
        <end position="132"/>
    </location>
</feature>
<dbReference type="InterPro" id="IPR008978">
    <property type="entry name" value="HSP20-like_chaperone"/>
</dbReference>
<keyword evidence="7" id="KW-1185">Reference proteome</keyword>
<evidence type="ECO:0000313" key="7">
    <source>
        <dbReference type="Proteomes" id="UP001321908"/>
    </source>
</evidence>
<dbReference type="EMBL" id="CP140151">
    <property type="protein sequence ID" value="WQH10389.1"/>
    <property type="molecule type" value="Genomic_DNA"/>
</dbReference>
<dbReference type="InterPro" id="IPR002068">
    <property type="entry name" value="A-crystallin/Hsp20_dom"/>
</dbReference>
<gene>
    <name evidence="6" type="ORF">SR908_06885</name>
</gene>
<reference evidence="6 7" key="1">
    <citation type="submission" date="2023-11" db="EMBL/GenBank/DDBJ databases">
        <title>MicrobeMod: A computational toolkit for identifying prokaryotic methylation and restriction-modification with nanopore sequencing.</title>
        <authorList>
            <person name="Crits-Christoph A."/>
            <person name="Kang S.C."/>
            <person name="Lee H."/>
            <person name="Ostrov N."/>
        </authorList>
    </citation>
    <scope>NUCLEOTIDE SEQUENCE [LARGE SCALE GENOMIC DNA]</scope>
    <source>
        <strain evidence="6 7">ATCC 43984</strain>
    </source>
</reference>
<organism evidence="6 7">
    <name type="scientific">Chromohalobacter canadensis</name>
    <dbReference type="NCBI Taxonomy" id="141389"/>
    <lineage>
        <taxon>Bacteria</taxon>
        <taxon>Pseudomonadati</taxon>
        <taxon>Pseudomonadota</taxon>
        <taxon>Gammaproteobacteria</taxon>
        <taxon>Oceanospirillales</taxon>
        <taxon>Halomonadaceae</taxon>
        <taxon>Chromohalobacter</taxon>
    </lineage>
</organism>
<dbReference type="PANTHER" id="PTHR46733:SF4">
    <property type="entry name" value="HEAT SHOCK PROTEIN 21, CHLOROPLASTIC"/>
    <property type="match status" value="1"/>
</dbReference>
<keyword evidence="1" id="KW-0346">Stress response</keyword>
<dbReference type="RefSeq" id="WP_246923932.1">
    <property type="nucleotide sequence ID" value="NZ_CP140151.1"/>
</dbReference>
<accession>A0ABZ0YF81</accession>
<evidence type="ECO:0000256" key="3">
    <source>
        <dbReference type="RuleBase" id="RU003616"/>
    </source>
</evidence>
<dbReference type="Gene3D" id="2.60.40.790">
    <property type="match status" value="1"/>
</dbReference>
<sequence>MNEVTRPNQQGQNVATTRQAQEQRTLLPAVDIYEEDEALHVIADMPGVTRDALHIEVDDNVLTLEGEISFDMPEDITASYAEVQGQRFSRRFTLSQEVDSEAIRAELRDGVVYLLLPKRDTHRRRRIEIQAA</sequence>
<dbReference type="PANTHER" id="PTHR46733">
    <property type="entry name" value="26.5 KDA HEAT SHOCK PROTEIN, MITOCHONDRIAL"/>
    <property type="match status" value="1"/>
</dbReference>
<name>A0ABZ0YF81_9GAMM</name>
<evidence type="ECO:0000256" key="4">
    <source>
        <dbReference type="SAM" id="MobiDB-lite"/>
    </source>
</evidence>